<dbReference type="AlphaFoldDB" id="A0A1E4TU78"/>
<keyword evidence="2" id="KW-1185">Reference proteome</keyword>
<gene>
    <name evidence="1" type="ORF">PACTADRAFT_50031</name>
</gene>
<sequence>MATKEKSDQKDRFRFPEVVLIFLQKESNRFIIYLIGTSNTVKFNRKSRPEKDFLVQGKKTLKNLTS</sequence>
<organism evidence="1 2">
    <name type="scientific">Pachysolen tannophilus NRRL Y-2460</name>
    <dbReference type="NCBI Taxonomy" id="669874"/>
    <lineage>
        <taxon>Eukaryota</taxon>
        <taxon>Fungi</taxon>
        <taxon>Dikarya</taxon>
        <taxon>Ascomycota</taxon>
        <taxon>Saccharomycotina</taxon>
        <taxon>Pichiomycetes</taxon>
        <taxon>Pachysolenaceae</taxon>
        <taxon>Pachysolen</taxon>
    </lineage>
</organism>
<protein>
    <submittedName>
        <fullName evidence="1">Uncharacterized protein</fullName>
    </submittedName>
</protein>
<name>A0A1E4TU78_PACTA</name>
<accession>A0A1E4TU78</accession>
<dbReference type="EMBL" id="KV454014">
    <property type="protein sequence ID" value="ODV95284.1"/>
    <property type="molecule type" value="Genomic_DNA"/>
</dbReference>
<proteinExistence type="predicted"/>
<evidence type="ECO:0000313" key="2">
    <source>
        <dbReference type="Proteomes" id="UP000094236"/>
    </source>
</evidence>
<evidence type="ECO:0000313" key="1">
    <source>
        <dbReference type="EMBL" id="ODV95284.1"/>
    </source>
</evidence>
<reference evidence="2" key="1">
    <citation type="submission" date="2016-05" db="EMBL/GenBank/DDBJ databases">
        <title>Comparative genomics of biotechnologically important yeasts.</title>
        <authorList>
            <consortium name="DOE Joint Genome Institute"/>
            <person name="Riley R."/>
            <person name="Haridas S."/>
            <person name="Wolfe K.H."/>
            <person name="Lopes M.R."/>
            <person name="Hittinger C.T."/>
            <person name="Goker M."/>
            <person name="Salamov A."/>
            <person name="Wisecaver J."/>
            <person name="Long T.M."/>
            <person name="Aerts A.L."/>
            <person name="Barry K."/>
            <person name="Choi C."/>
            <person name="Clum A."/>
            <person name="Coughlan A.Y."/>
            <person name="Deshpande S."/>
            <person name="Douglass A.P."/>
            <person name="Hanson S.J."/>
            <person name="Klenk H.-P."/>
            <person name="Labutti K."/>
            <person name="Lapidus A."/>
            <person name="Lindquist E."/>
            <person name="Lipzen A."/>
            <person name="Meier-Kolthoff J.P."/>
            <person name="Ohm R.A."/>
            <person name="Otillar R.P."/>
            <person name="Pangilinan J."/>
            <person name="Peng Y."/>
            <person name="Rokas A."/>
            <person name="Rosa C.A."/>
            <person name="Scheuner C."/>
            <person name="Sibirny A.A."/>
            <person name="Slot J.C."/>
            <person name="Stielow J.B."/>
            <person name="Sun H."/>
            <person name="Kurtzman C.P."/>
            <person name="Blackwell M."/>
            <person name="Grigoriev I.V."/>
            <person name="Jeffries T.W."/>
        </authorList>
    </citation>
    <scope>NUCLEOTIDE SEQUENCE [LARGE SCALE GENOMIC DNA]</scope>
    <source>
        <strain evidence="2">NRRL Y-2460</strain>
    </source>
</reference>
<dbReference type="Proteomes" id="UP000094236">
    <property type="component" value="Unassembled WGS sequence"/>
</dbReference>